<evidence type="ECO:0000256" key="31">
    <source>
        <dbReference type="PROSITE-ProRule" id="PRU10141"/>
    </source>
</evidence>
<keyword evidence="7" id="KW-0597">Phosphoprotein</keyword>
<dbReference type="InterPro" id="IPR032778">
    <property type="entry name" value="GF_recep_IV"/>
</dbReference>
<evidence type="ECO:0000313" key="35">
    <source>
        <dbReference type="EMBL" id="KAG0113874.1"/>
    </source>
</evidence>
<dbReference type="GO" id="GO:0032587">
    <property type="term" value="C:ruffle membrane"/>
    <property type="evidence" value="ECO:0007669"/>
    <property type="project" value="UniProtKB-SubCell"/>
</dbReference>
<feature type="compositionally biased region" description="Low complexity" evidence="32">
    <location>
        <begin position="1128"/>
        <end position="1137"/>
    </location>
</feature>
<keyword evidence="15 33" id="KW-1133">Transmembrane helix</keyword>
<dbReference type="GO" id="GO:0043235">
    <property type="term" value="C:receptor complex"/>
    <property type="evidence" value="ECO:0007669"/>
    <property type="project" value="TreeGrafter"/>
</dbReference>
<dbReference type="PIRSF" id="PIRSF000619">
    <property type="entry name" value="TyrPK_EGF-R"/>
    <property type="match status" value="1"/>
</dbReference>
<evidence type="ECO:0000256" key="4">
    <source>
        <dbReference type="ARBA" id="ARBA00004556"/>
    </source>
</evidence>
<dbReference type="FunFam" id="1.10.510.10:FF:002828">
    <property type="entry name" value="Receptor tyrosine-protein kinase erbB-2"/>
    <property type="match status" value="1"/>
</dbReference>
<dbReference type="GO" id="GO:0005634">
    <property type="term" value="C:nucleus"/>
    <property type="evidence" value="ECO:0007669"/>
    <property type="project" value="UniProtKB-SubCell"/>
</dbReference>
<proteinExistence type="inferred from homology"/>
<evidence type="ECO:0000256" key="10">
    <source>
        <dbReference type="ARBA" id="ARBA00022729"/>
    </source>
</evidence>
<dbReference type="GO" id="GO:0043410">
    <property type="term" value="P:positive regulation of MAPK cascade"/>
    <property type="evidence" value="ECO:0007669"/>
    <property type="project" value="TreeGrafter"/>
</dbReference>
<dbReference type="GO" id="GO:0048471">
    <property type="term" value="C:perinuclear region of cytoplasm"/>
    <property type="evidence" value="ECO:0007669"/>
    <property type="project" value="UniProtKB-SubCell"/>
</dbReference>
<feature type="transmembrane region" description="Helical" evidence="33">
    <location>
        <begin position="637"/>
        <end position="658"/>
    </location>
</feature>
<keyword evidence="22 28" id="KW-0675">Receptor</keyword>
<keyword evidence="18 28" id="KW-0829">Tyrosine-protein kinase</keyword>
<dbReference type="Pfam" id="PF00757">
    <property type="entry name" value="Furin-like"/>
    <property type="match status" value="1"/>
</dbReference>
<evidence type="ECO:0000256" key="8">
    <source>
        <dbReference type="ARBA" id="ARBA00022679"/>
    </source>
</evidence>
<evidence type="ECO:0000256" key="32">
    <source>
        <dbReference type="SAM" id="MobiDB-lite"/>
    </source>
</evidence>
<dbReference type="SUPFAM" id="SSF56112">
    <property type="entry name" value="Protein kinase-like (PK-like)"/>
    <property type="match status" value="1"/>
</dbReference>
<evidence type="ECO:0000256" key="29">
    <source>
        <dbReference type="PIRSR" id="PIRSR000619-1"/>
    </source>
</evidence>
<dbReference type="InterPro" id="IPR006211">
    <property type="entry name" value="Furin-like_Cys-rich_dom"/>
</dbReference>
<comment type="subcellular location">
    <subcellularLocation>
        <location evidence="2">Cell projection</location>
        <location evidence="2">Ruffle membrane</location>
        <topology evidence="2">Single-pass type I membrane protein</topology>
    </subcellularLocation>
    <subcellularLocation>
        <location evidence="4">Cytoplasm</location>
        <location evidence="4">Perinuclear region</location>
    </subcellularLocation>
    <subcellularLocation>
        <location evidence="3">Early endosome</location>
    </subcellularLocation>
    <subcellularLocation>
        <location evidence="1">Nucleus</location>
    </subcellularLocation>
</comment>
<feature type="active site" description="Proton acceptor" evidence="29">
    <location>
        <position position="828"/>
    </location>
</feature>
<evidence type="ECO:0000256" key="11">
    <source>
        <dbReference type="ARBA" id="ARBA00022741"/>
    </source>
</evidence>
<dbReference type="Gene3D" id="1.10.510.10">
    <property type="entry name" value="Transferase(Phosphotransferase) domain 1"/>
    <property type="match status" value="1"/>
</dbReference>
<keyword evidence="37" id="KW-1185">Reference proteome</keyword>
<dbReference type="PROSITE" id="PS50011">
    <property type="entry name" value="PROTEIN_KINASE_DOM"/>
    <property type="match status" value="1"/>
</dbReference>
<evidence type="ECO:0000256" key="30">
    <source>
        <dbReference type="PIRSR" id="PIRSR000619-2"/>
    </source>
</evidence>
<evidence type="ECO:0000256" key="21">
    <source>
        <dbReference type="ARBA" id="ARBA00023163"/>
    </source>
</evidence>
<reference evidence="35" key="1">
    <citation type="submission" date="2020-10" db="EMBL/GenBank/DDBJ databases">
        <title>Feather gene expression reveals the developmental basis of iridescence in African starlings.</title>
        <authorList>
            <person name="Rubenstein D.R."/>
        </authorList>
    </citation>
    <scope>NUCLEOTIDE SEQUENCE</scope>
    <source>
        <strain evidence="35">SS15</strain>
        <tissue evidence="35">Liver</tissue>
    </source>
</reference>
<feature type="domain" description="Protein kinase" evidence="34">
    <location>
        <begin position="703"/>
        <end position="962"/>
    </location>
</feature>
<dbReference type="InterPro" id="IPR009030">
    <property type="entry name" value="Growth_fac_rcpt_cys_sf"/>
</dbReference>
<evidence type="ECO:0000256" key="22">
    <source>
        <dbReference type="ARBA" id="ARBA00023170"/>
    </source>
</evidence>
<evidence type="ECO:0000256" key="17">
    <source>
        <dbReference type="ARBA" id="ARBA00023136"/>
    </source>
</evidence>
<keyword evidence="8 28" id="KW-0808">Transferase</keyword>
<keyword evidence="12" id="KW-0967">Endosome</keyword>
<dbReference type="InterPro" id="IPR000494">
    <property type="entry name" value="Rcpt_L-dom"/>
</dbReference>
<evidence type="ECO:0000256" key="25">
    <source>
        <dbReference type="ARBA" id="ARBA00023273"/>
    </source>
</evidence>
<dbReference type="EC" id="2.7.10.1" evidence="28"/>
<evidence type="ECO:0000256" key="1">
    <source>
        <dbReference type="ARBA" id="ARBA00004123"/>
    </source>
</evidence>
<keyword evidence="10" id="KW-0732">Signal</keyword>
<dbReference type="PRINTS" id="PR00109">
    <property type="entry name" value="TYRKINASE"/>
</dbReference>
<gene>
    <name evidence="36" type="ORF">IHE44_0010313</name>
    <name evidence="35" type="ORF">IHE44_009528</name>
</gene>
<dbReference type="InterPro" id="IPR006212">
    <property type="entry name" value="Furin_repeat"/>
</dbReference>
<dbReference type="PROSITE" id="PS00109">
    <property type="entry name" value="PROTEIN_KINASE_TYR"/>
    <property type="match status" value="1"/>
</dbReference>
<dbReference type="GO" id="GO:0030182">
    <property type="term" value="P:neuron differentiation"/>
    <property type="evidence" value="ECO:0007669"/>
    <property type="project" value="TreeGrafter"/>
</dbReference>
<name>A0A835NER4_9PASS</name>
<evidence type="ECO:0000256" key="3">
    <source>
        <dbReference type="ARBA" id="ARBA00004412"/>
    </source>
</evidence>
<dbReference type="InterPro" id="IPR001245">
    <property type="entry name" value="Ser-Thr/Tyr_kinase_cat_dom"/>
</dbReference>
<dbReference type="InterPro" id="IPR044912">
    <property type="entry name" value="Egfr_JX_dom"/>
</dbReference>
<dbReference type="PROSITE" id="PS00107">
    <property type="entry name" value="PROTEIN_KINASE_ATP"/>
    <property type="match status" value="1"/>
</dbReference>
<dbReference type="GO" id="GO:0008284">
    <property type="term" value="P:positive regulation of cell population proliferation"/>
    <property type="evidence" value="ECO:0007669"/>
    <property type="project" value="TreeGrafter"/>
</dbReference>
<keyword evidence="6" id="KW-0963">Cytoplasm</keyword>
<dbReference type="CDD" id="cd12094">
    <property type="entry name" value="TM_ErbB2"/>
    <property type="match status" value="1"/>
</dbReference>
<keyword evidence="17 28" id="KW-0472">Membrane</keyword>
<reference evidence="36 37" key="2">
    <citation type="journal article" date="2021" name="J. Hered.">
        <title>Feather Gene Expression Elucidates the Developmental Basis of Plumage Iridescence in African Starlings.</title>
        <authorList>
            <person name="Rubenstein D.R."/>
            <person name="Corvelo A."/>
            <person name="MacManes M.D."/>
            <person name="Maia R."/>
            <person name="Narzisi G."/>
            <person name="Rousaki A."/>
            <person name="Vandenabeele P."/>
            <person name="Shawkey M.D."/>
            <person name="Solomon J."/>
        </authorList>
    </citation>
    <scope>NUCLEOTIDE SEQUENCE [LARGE SCALE GENOMIC DNA]</scope>
    <source>
        <strain evidence="36">SS15</strain>
    </source>
</reference>
<dbReference type="GO" id="GO:0005769">
    <property type="term" value="C:early endosome"/>
    <property type="evidence" value="ECO:0007669"/>
    <property type="project" value="UniProtKB-SubCell"/>
</dbReference>
<dbReference type="GO" id="GO:0005524">
    <property type="term" value="F:ATP binding"/>
    <property type="evidence" value="ECO:0007669"/>
    <property type="project" value="UniProtKB-UniRule"/>
</dbReference>
<evidence type="ECO:0000256" key="13">
    <source>
        <dbReference type="ARBA" id="ARBA00022777"/>
    </source>
</evidence>
<evidence type="ECO:0000256" key="7">
    <source>
        <dbReference type="ARBA" id="ARBA00022553"/>
    </source>
</evidence>
<evidence type="ECO:0000256" key="28">
    <source>
        <dbReference type="PIRNR" id="PIRNR000619"/>
    </source>
</evidence>
<dbReference type="Gene3D" id="3.30.200.20">
    <property type="entry name" value="Phosphorylase Kinase, domain 1"/>
    <property type="match status" value="1"/>
</dbReference>
<comment type="function">
    <text evidence="26">In the nucleus is involved in transcriptional regulation. Associates with the 5'-TCAAATTC-3' sequence in the PTGS2/COX-2 promoter and activates its transcription. Implicated in transcriptional activation of CDKN1A; the function involves STAT3 and SRC. Involved in the transcription of rRNA genes by RNA Pol I and enhances protein synthesis and cell growth.</text>
</comment>
<dbReference type="EMBL" id="JADDUC020000031">
    <property type="protein sequence ID" value="KAI1230345.1"/>
    <property type="molecule type" value="Genomic_DNA"/>
</dbReference>
<dbReference type="InterPro" id="IPR008266">
    <property type="entry name" value="Tyr_kinase_AS"/>
</dbReference>
<dbReference type="InterPro" id="IPR049328">
    <property type="entry name" value="TM_ErbB1"/>
</dbReference>
<evidence type="ECO:0000256" key="23">
    <source>
        <dbReference type="ARBA" id="ARBA00023180"/>
    </source>
</evidence>
<dbReference type="EMBL" id="JADDUC010000373">
    <property type="protein sequence ID" value="KAG0113874.1"/>
    <property type="molecule type" value="Genomic_DNA"/>
</dbReference>
<dbReference type="InterPro" id="IPR020635">
    <property type="entry name" value="Tyr_kinase_cat_dom"/>
</dbReference>
<evidence type="ECO:0000256" key="2">
    <source>
        <dbReference type="ARBA" id="ARBA00004199"/>
    </source>
</evidence>
<evidence type="ECO:0000256" key="9">
    <source>
        <dbReference type="ARBA" id="ARBA00022692"/>
    </source>
</evidence>
<dbReference type="InterPro" id="IPR011009">
    <property type="entry name" value="Kinase-like_dom_sf"/>
</dbReference>
<feature type="binding site" evidence="30">
    <location>
        <begin position="709"/>
        <end position="717"/>
    </location>
    <ligand>
        <name>ATP</name>
        <dbReference type="ChEBI" id="CHEBI:30616"/>
    </ligand>
</feature>
<evidence type="ECO:0000313" key="36">
    <source>
        <dbReference type="EMBL" id="KAI1230345.1"/>
    </source>
</evidence>
<dbReference type="FunFam" id="3.30.200.20:FF:000184">
    <property type="entry name" value="Receptor protein-tyrosine kinase"/>
    <property type="match status" value="1"/>
</dbReference>
<dbReference type="GO" id="GO:0038127">
    <property type="term" value="P:ERBB signaling pathway"/>
    <property type="evidence" value="ECO:0007669"/>
    <property type="project" value="UniProtKB-ARBA"/>
</dbReference>
<dbReference type="Gene3D" id="6.10.250.2930">
    <property type="match status" value="1"/>
</dbReference>
<comment type="catalytic activity">
    <reaction evidence="27">
        <text>L-tyrosyl-[protein] + ATP = O-phospho-L-tyrosyl-[protein] + ADP + H(+)</text>
        <dbReference type="Rhea" id="RHEA:10596"/>
        <dbReference type="Rhea" id="RHEA-COMP:10136"/>
        <dbReference type="Rhea" id="RHEA-COMP:20101"/>
        <dbReference type="ChEBI" id="CHEBI:15378"/>
        <dbReference type="ChEBI" id="CHEBI:30616"/>
        <dbReference type="ChEBI" id="CHEBI:46858"/>
        <dbReference type="ChEBI" id="CHEBI:61978"/>
        <dbReference type="ChEBI" id="CHEBI:456216"/>
        <dbReference type="EC" id="2.7.10.1"/>
    </reaction>
</comment>
<feature type="binding site" evidence="30 31">
    <location>
        <position position="736"/>
    </location>
    <ligand>
        <name>ATP</name>
        <dbReference type="ChEBI" id="CHEBI:30616"/>
    </ligand>
</feature>
<keyword evidence="24" id="KW-0539">Nucleus</keyword>
<dbReference type="SUPFAM" id="SSF52058">
    <property type="entry name" value="L domain-like"/>
    <property type="match status" value="2"/>
</dbReference>
<keyword evidence="13 28" id="KW-0418">Kinase</keyword>
<dbReference type="Pfam" id="PF07714">
    <property type="entry name" value="PK_Tyr_Ser-Thr"/>
    <property type="match status" value="1"/>
</dbReference>
<dbReference type="PANTHER" id="PTHR24416:SF137">
    <property type="entry name" value="RECEPTOR TYROSINE-PROTEIN KINASE ERBB-2"/>
    <property type="match status" value="1"/>
</dbReference>
<comment type="similarity">
    <text evidence="28">Belongs to the protein kinase superfamily. Tyr protein kinase family. EGF receptor subfamily.</text>
</comment>
<evidence type="ECO:0000256" key="24">
    <source>
        <dbReference type="ARBA" id="ARBA00023242"/>
    </source>
</evidence>
<evidence type="ECO:0000256" key="33">
    <source>
        <dbReference type="SAM" id="Phobius"/>
    </source>
</evidence>
<evidence type="ECO:0000256" key="27">
    <source>
        <dbReference type="ARBA" id="ARBA00051243"/>
    </source>
</evidence>
<accession>A0A835NER4</accession>
<evidence type="ECO:0000313" key="37">
    <source>
        <dbReference type="Proteomes" id="UP000618051"/>
    </source>
</evidence>
<evidence type="ECO:0000256" key="12">
    <source>
        <dbReference type="ARBA" id="ARBA00022753"/>
    </source>
</evidence>
<dbReference type="Proteomes" id="UP000618051">
    <property type="component" value="Unassembled WGS sequence"/>
</dbReference>
<dbReference type="InterPro" id="IPR016245">
    <property type="entry name" value="Tyr_kinase_EGF/ERB/XmrK_rcpt"/>
</dbReference>
<keyword evidence="20" id="KW-0010">Activator</keyword>
<evidence type="ECO:0000256" key="16">
    <source>
        <dbReference type="ARBA" id="ARBA00023015"/>
    </source>
</evidence>
<keyword evidence="11 28" id="KW-0547">Nucleotide-binding</keyword>
<dbReference type="FunFam" id="3.80.20.20:FF:000007">
    <property type="entry name" value="Receptor protein-tyrosine kinase"/>
    <property type="match status" value="1"/>
</dbReference>
<dbReference type="Pfam" id="PF01030">
    <property type="entry name" value="Recep_L_domain"/>
    <property type="match status" value="2"/>
</dbReference>
<dbReference type="Gene3D" id="3.80.20.20">
    <property type="entry name" value="Receptor L-domain"/>
    <property type="match status" value="2"/>
</dbReference>
<feature type="compositionally biased region" description="Gly residues" evidence="32">
    <location>
        <begin position="1268"/>
        <end position="1277"/>
    </location>
</feature>
<evidence type="ECO:0000256" key="26">
    <source>
        <dbReference type="ARBA" id="ARBA00037619"/>
    </source>
</evidence>
<evidence type="ECO:0000256" key="5">
    <source>
        <dbReference type="ARBA" id="ARBA00022475"/>
    </source>
</evidence>
<dbReference type="InterPro" id="IPR036941">
    <property type="entry name" value="Rcpt_L-dom_sf"/>
</dbReference>
<dbReference type="SUPFAM" id="SSF57184">
    <property type="entry name" value="Growth factor receptor domain"/>
    <property type="match status" value="2"/>
</dbReference>
<dbReference type="GO" id="GO:0043066">
    <property type="term" value="P:negative regulation of apoptotic process"/>
    <property type="evidence" value="ECO:0007669"/>
    <property type="project" value="TreeGrafter"/>
</dbReference>
<protein>
    <recommendedName>
        <fullName evidence="28">Receptor protein-tyrosine kinase</fullName>
        <ecNumber evidence="28">2.7.10.1</ecNumber>
    </recommendedName>
</protein>
<evidence type="ECO:0000256" key="20">
    <source>
        <dbReference type="ARBA" id="ARBA00023159"/>
    </source>
</evidence>
<dbReference type="InterPro" id="IPR000719">
    <property type="entry name" value="Prot_kinase_dom"/>
</dbReference>
<dbReference type="Pfam" id="PF14843">
    <property type="entry name" value="GF_recep_IV"/>
    <property type="match status" value="1"/>
</dbReference>
<dbReference type="FunFam" id="2.10.220.10:FF:000009">
    <property type="entry name" value="Receptor protein-tyrosine kinase"/>
    <property type="match status" value="1"/>
</dbReference>
<dbReference type="FunFam" id="2.10.220.10:FF:000010">
    <property type="entry name" value="Receptor protein-tyrosine kinase"/>
    <property type="match status" value="1"/>
</dbReference>
<evidence type="ECO:0000256" key="14">
    <source>
        <dbReference type="ARBA" id="ARBA00022840"/>
    </source>
</evidence>
<keyword evidence="5" id="KW-1003">Cell membrane</keyword>
<keyword evidence="21" id="KW-0804">Transcription</keyword>
<evidence type="ECO:0000256" key="19">
    <source>
        <dbReference type="ARBA" id="ARBA00023157"/>
    </source>
</evidence>
<feature type="region of interest" description="Disordered" evidence="32">
    <location>
        <begin position="1125"/>
        <end position="1298"/>
    </location>
</feature>
<keyword evidence="25" id="KW-0966">Cell projection</keyword>
<dbReference type="CDD" id="cd00064">
    <property type="entry name" value="FU"/>
    <property type="match status" value="3"/>
</dbReference>
<dbReference type="OrthoDB" id="6219513at2759"/>
<dbReference type="InterPro" id="IPR017441">
    <property type="entry name" value="Protein_kinase_ATP_BS"/>
</dbReference>
<evidence type="ECO:0000256" key="6">
    <source>
        <dbReference type="ARBA" id="ARBA00022490"/>
    </source>
</evidence>
<dbReference type="PANTHER" id="PTHR24416">
    <property type="entry name" value="TYROSINE-PROTEIN KINASE RECEPTOR"/>
    <property type="match status" value="1"/>
</dbReference>
<organism evidence="35">
    <name type="scientific">Lamprotornis superbus</name>
    <dbReference type="NCBI Taxonomy" id="245042"/>
    <lineage>
        <taxon>Eukaryota</taxon>
        <taxon>Metazoa</taxon>
        <taxon>Chordata</taxon>
        <taxon>Craniata</taxon>
        <taxon>Vertebrata</taxon>
        <taxon>Euteleostomi</taxon>
        <taxon>Archelosauria</taxon>
        <taxon>Archosauria</taxon>
        <taxon>Dinosauria</taxon>
        <taxon>Saurischia</taxon>
        <taxon>Theropoda</taxon>
        <taxon>Coelurosauria</taxon>
        <taxon>Aves</taxon>
        <taxon>Neognathae</taxon>
        <taxon>Neoaves</taxon>
        <taxon>Telluraves</taxon>
        <taxon>Australaves</taxon>
        <taxon>Passeriformes</taxon>
        <taxon>Sturnidae</taxon>
        <taxon>Lamprotornis</taxon>
    </lineage>
</organism>
<comment type="caution">
    <text evidence="35">The sequence shown here is derived from an EMBL/GenBank/DDBJ whole genome shotgun (WGS) entry which is preliminary data.</text>
</comment>
<keyword evidence="16" id="KW-0805">Transcription regulation</keyword>
<keyword evidence="9 33" id="KW-0812">Transmembrane</keyword>
<dbReference type="Gene3D" id="2.10.220.10">
    <property type="entry name" value="Hormone Receptor, Insulin-like Growth Factor Receptor 1, Chain A, domain 2"/>
    <property type="match status" value="3"/>
</dbReference>
<evidence type="ECO:0000259" key="34">
    <source>
        <dbReference type="PROSITE" id="PS50011"/>
    </source>
</evidence>
<dbReference type="GO" id="GO:0004714">
    <property type="term" value="F:transmembrane receptor protein tyrosine kinase activity"/>
    <property type="evidence" value="ECO:0007669"/>
    <property type="project" value="UniProtKB-EC"/>
</dbReference>
<dbReference type="SMART" id="SM00219">
    <property type="entry name" value="TyrKc"/>
    <property type="match status" value="1"/>
</dbReference>
<sequence length="1298" mass="142676">MKLLRPSSPESHYETLRHLYQGCHVRSGKTPRRGEGEGWGSGRPLTRVLLCQDIKEVQGYVLIAENQVSGLELQSLRIIRGTQLFQDRYALAVVGNAGPAGAPGLRQLGMRHLTGLPCAHADPPTCPPTPEILKGGVRIERNPELCFQETILWSDIFHRHNEFRGEIQVETTRTRSCPDCRALCAEGHCWGESKWDCQTLTNSICHGCPRCKGTKPTDCCHEQCAAGCTGPKHSDCLACLNFNRSGICELHCPPLVIYNSDTFESMPNPDGRYTFGASCVSQCPYNYLATEVGSCTLVCPQNSQEVTVNNVQKCEKCSKPCPEVCYGLGVDFLKGVHAVNASNIQHFSGCTKIFGSLAFLPETFAGDPSTNTPPLDPKLLRIFESLEELTGFLYIAAWPPDMKDLGVFQNLRVIRGRVLHNGAYSLTLRDLAVQALGLRALQEISSGMVLVHHNPQLCFLQKVPWHSIFRNPRQRLFQTHNKPPEQCESEGLVCFHLCAQGHCWGPGPTQCVACERFLRGQECVASCNLLDGAVREHANGTRCLPCHPECQPQNGTETCFGSDPEQCVACAHYKDAQQCVRRCPSGVKADASFVPVWKYPDEFGVCQLCPTNCTHSCTIRDEDGCPVDQKPSQVTSIIAGVVGALLVIVLLLITVICVKRRRQQERKHTMRRLLQETELVEPLTPSGALPNQAQMRILKETELKKVKVLGSGAFGTVYKGIWIPDGESVKIPVAIKVLRENTSPKANKEILDEAYVMAGVGSPYVSRLLGICLTSTVQLVTQLMPYGCLLDYVRENKDHIGSQDLLNWCVQIAKGMSYLEEVRLVHRDLAARNVLVKSPNHVKITDFGLARLLDIDETEYHADGGKVPIKWMALESILRRRFTHQSDVWSYGVTVWELMTFGAKPYDGIPAREIPDLLEKGERLPQPPICTIDVYMIMVKCTGRVHRDREGTGRGVTLLPALMVPCSAPGWMIDSECRPKFRELVTEFSRMARDPQRFVVIQNDLVGLPGSMDSTFYRALLDEEDMDDLVDAEEYLVPHHGFFSTDTSTTYRSRISSMRVHGEGWQRAPSPGTGMGVTLCLVCEGQRAGRVLGVGSSAQLRVLSHTQSTAESPAKVEEGEGLASFPFPAQGLAEGPEGPAPEVPDGDKVALQSPPGREPGTLPRYSEDPTGLVAKDGEDPDGFNVPAPHSTMPEYVNQAEEHSPHTPPSPLDKPKGHQGKNGLIKDPKNSFSFGHAVENPEYLAPHGPPGPFSQAFDNPYYWNQDSTKGGGPDGGPGTTPTAENPEYLGLASPDTTAV</sequence>
<evidence type="ECO:0000256" key="18">
    <source>
        <dbReference type="ARBA" id="ARBA00023137"/>
    </source>
</evidence>
<keyword evidence="14 28" id="KW-0067">ATP-binding</keyword>
<evidence type="ECO:0000256" key="15">
    <source>
        <dbReference type="ARBA" id="ARBA00022989"/>
    </source>
</evidence>
<keyword evidence="23" id="KW-0325">Glycoprotein</keyword>
<reference evidence="36" key="3">
    <citation type="submission" date="2022-01" db="EMBL/GenBank/DDBJ databases">
        <authorList>
            <person name="Rubenstein D.R."/>
        </authorList>
    </citation>
    <scope>NUCLEOTIDE SEQUENCE</scope>
    <source>
        <strain evidence="36">SS15</strain>
        <tissue evidence="36">Liver</tissue>
    </source>
</reference>
<dbReference type="SMART" id="SM00261">
    <property type="entry name" value="FU"/>
    <property type="match status" value="3"/>
</dbReference>
<dbReference type="GO" id="GO:0009925">
    <property type="term" value="C:basal plasma membrane"/>
    <property type="evidence" value="ECO:0007669"/>
    <property type="project" value="TreeGrafter"/>
</dbReference>
<keyword evidence="19" id="KW-1015">Disulfide bond</keyword>
<dbReference type="InterPro" id="IPR050122">
    <property type="entry name" value="RTK"/>
</dbReference>
<dbReference type="Pfam" id="PF21314">
    <property type="entry name" value="TM_ErbB1"/>
    <property type="match status" value="1"/>
</dbReference>